<comment type="caution">
    <text evidence="19">The sequence shown here is derived from an EMBL/GenBank/DDBJ whole genome shotgun (WGS) entry which is preliminary data.</text>
</comment>
<dbReference type="GO" id="GO:0005743">
    <property type="term" value="C:mitochondrial inner membrane"/>
    <property type="evidence" value="ECO:0007669"/>
    <property type="project" value="UniProtKB-SubCell"/>
</dbReference>
<dbReference type="EMBL" id="JACDTQ010000544">
    <property type="protein sequence ID" value="KAF5927889.1"/>
    <property type="molecule type" value="Genomic_DNA"/>
</dbReference>
<evidence type="ECO:0000256" key="16">
    <source>
        <dbReference type="ARBA" id="ARBA00054012"/>
    </source>
</evidence>
<comment type="subunit">
    <text evidence="17">Component of the ATP synthase complex composed at least of ATP5F1A/subunit alpha, ATP5F1B/subunit beta, ATP5MC1/subunit c (homooctomer), MT-ATP6/subunit a, MT-ATP8/subunit 8, ATP5ME/subunit e, ATP5MF/subunit f, ATP5MG/subunit g, ATP5MK/subunit k, ATP5MJ/subunit j, ATP5F1C/subunit gamma, ATP5F1D/subunit delta, ATP5F1E/subunit epsilon, ATP5PF/subunit F6, ATP5PB/subunit b, ATP5PD/subunit d, ATP5PO/subunit OSCP. ATP synthase complex consists of a soluble F(1) head domain (subunits alpha(3) and beta(3)) - the catalytic core - and a membrane F(0) domain - the membrane proton channel (subunits c, a, 8, e, f, g, k and j). These two domains are linked by a central stalk (subunits gamma, delta, and epsilon) rotating inside the F1 region and a stationary peripheral stalk (subunits F6, b, d, and OSCP).</text>
</comment>
<keyword evidence="4" id="KW-0138">CF(0)</keyword>
<dbReference type="Pfam" id="PF10206">
    <property type="entry name" value="WRW"/>
    <property type="match status" value="1"/>
</dbReference>
<organism evidence="19 20">
    <name type="scientific">Diceros bicornis minor</name>
    <name type="common">South-central black rhinoceros</name>
    <dbReference type="NCBI Taxonomy" id="77932"/>
    <lineage>
        <taxon>Eukaryota</taxon>
        <taxon>Metazoa</taxon>
        <taxon>Chordata</taxon>
        <taxon>Craniata</taxon>
        <taxon>Vertebrata</taxon>
        <taxon>Euteleostomi</taxon>
        <taxon>Mammalia</taxon>
        <taxon>Eutheria</taxon>
        <taxon>Laurasiatheria</taxon>
        <taxon>Perissodactyla</taxon>
        <taxon>Rhinocerotidae</taxon>
        <taxon>Diceros</taxon>
    </lineage>
</organism>
<dbReference type="GO" id="GO:0046933">
    <property type="term" value="F:proton-transporting ATP synthase activity, rotational mechanism"/>
    <property type="evidence" value="ECO:0007669"/>
    <property type="project" value="TreeGrafter"/>
</dbReference>
<dbReference type="Proteomes" id="UP000551758">
    <property type="component" value="Unassembled WGS sequence"/>
</dbReference>
<evidence type="ECO:0000256" key="7">
    <source>
        <dbReference type="ARBA" id="ARBA00022781"/>
    </source>
</evidence>
<evidence type="ECO:0000256" key="6">
    <source>
        <dbReference type="ARBA" id="ARBA00022692"/>
    </source>
</evidence>
<evidence type="ECO:0000313" key="19">
    <source>
        <dbReference type="EMBL" id="KAF5927889.1"/>
    </source>
</evidence>
<evidence type="ECO:0000256" key="18">
    <source>
        <dbReference type="ARBA" id="ARBA00070733"/>
    </source>
</evidence>
<dbReference type="AlphaFoldDB" id="A0A7J7FIM6"/>
<evidence type="ECO:0000256" key="9">
    <source>
        <dbReference type="ARBA" id="ARBA00022989"/>
    </source>
</evidence>
<keyword evidence="9" id="KW-1133">Transmembrane helix</keyword>
<protein>
    <recommendedName>
        <fullName evidence="18">ATP synthase F(0) complex subunit f, mitochondrial</fullName>
    </recommendedName>
    <alternativeName>
        <fullName evidence="15">ATP synthase membrane subunit f</fullName>
    </alternativeName>
</protein>
<evidence type="ECO:0000256" key="14">
    <source>
        <dbReference type="ARBA" id="ARBA00023310"/>
    </source>
</evidence>
<evidence type="ECO:0000313" key="20">
    <source>
        <dbReference type="Proteomes" id="UP000551758"/>
    </source>
</evidence>
<evidence type="ECO:0000256" key="11">
    <source>
        <dbReference type="ARBA" id="ARBA00023065"/>
    </source>
</evidence>
<keyword evidence="13" id="KW-0472">Membrane</keyword>
<keyword evidence="6" id="KW-0812">Transmembrane</keyword>
<evidence type="ECO:0000256" key="13">
    <source>
        <dbReference type="ARBA" id="ARBA00023136"/>
    </source>
</evidence>
<keyword evidence="11" id="KW-0406">Ion transport</keyword>
<evidence type="ECO:0000256" key="5">
    <source>
        <dbReference type="ARBA" id="ARBA00022553"/>
    </source>
</evidence>
<dbReference type="PANTHER" id="PTHR13080">
    <property type="entry name" value="ATP SYNTHASE F CHAIN, MITOCHONDRIAL-RELATED"/>
    <property type="match status" value="1"/>
</dbReference>
<sequence>MVSVVPVKEKKLLDVKIGELPTWLLMQDFTCRGIAGPFQRGYYRYYNKHINVKKGSVVGVSRVLAAYELFNSCRSYKEL</sequence>
<comment type="function">
    <text evidence="16">Subunit f, of the mitochondrial membrane ATP synthase complex (F(1)F(0) ATP synthase or Complex V) that produces ATP from ADP in the presence of a proton gradient across the membrane which is generated by electron transport complexes of the respiratory chain. ATP synthase complex consist of a soluble F(1) head domain - the catalytic core - and a membrane F(1) domain - the membrane proton channel. These two domains are linked by a central stalk rotating inside the F(1) region and a stationary peripheral stalk. During catalysis, ATP synthesis in the catalytic domain of F(1) is coupled via a rotary mechanism of the central stalk subunits to proton translocation. In vivo, can only synthesize ATP although its ATP hydrolase activity can be activated artificially in vitro. Part of the complex F(0) domain.</text>
</comment>
<dbReference type="InterPro" id="IPR019344">
    <property type="entry name" value="F1F0-ATPsyn_F_prd"/>
</dbReference>
<keyword evidence="8" id="KW-0999">Mitochondrion inner membrane</keyword>
<keyword evidence="10" id="KW-0007">Acetylation</keyword>
<evidence type="ECO:0000256" key="4">
    <source>
        <dbReference type="ARBA" id="ARBA00022547"/>
    </source>
</evidence>
<evidence type="ECO:0000256" key="17">
    <source>
        <dbReference type="ARBA" id="ARBA00064647"/>
    </source>
</evidence>
<name>A0A7J7FIM6_DICBM</name>
<keyword evidence="3" id="KW-0813">Transport</keyword>
<keyword evidence="5" id="KW-0597">Phosphoprotein</keyword>
<keyword evidence="12" id="KW-0496">Mitochondrion</keyword>
<evidence type="ECO:0000256" key="1">
    <source>
        <dbReference type="ARBA" id="ARBA00004434"/>
    </source>
</evidence>
<gene>
    <name evidence="19" type="ORF">HPG69_009255</name>
</gene>
<dbReference type="GO" id="GO:0045259">
    <property type="term" value="C:proton-transporting ATP synthase complex"/>
    <property type="evidence" value="ECO:0007669"/>
    <property type="project" value="UniProtKB-KW"/>
</dbReference>
<keyword evidence="20" id="KW-1185">Reference proteome</keyword>
<comment type="subcellular location">
    <subcellularLocation>
        <location evidence="1">Mitochondrion inner membrane</location>
        <topology evidence="1">Single-pass membrane protein</topology>
    </subcellularLocation>
</comment>
<evidence type="ECO:0000256" key="12">
    <source>
        <dbReference type="ARBA" id="ARBA00023128"/>
    </source>
</evidence>
<proteinExistence type="inferred from homology"/>
<keyword evidence="14" id="KW-0066">ATP synthesis</keyword>
<evidence type="ECO:0000256" key="15">
    <source>
        <dbReference type="ARBA" id="ARBA00032201"/>
    </source>
</evidence>
<comment type="similarity">
    <text evidence="2">Belongs to the ATPase F chain family.</text>
</comment>
<keyword evidence="7" id="KW-0375">Hydrogen ion transport</keyword>
<accession>A0A7J7FIM6</accession>
<dbReference type="GO" id="GO:0042776">
    <property type="term" value="P:proton motive force-driven mitochondrial ATP synthesis"/>
    <property type="evidence" value="ECO:0007669"/>
    <property type="project" value="TreeGrafter"/>
</dbReference>
<evidence type="ECO:0000256" key="8">
    <source>
        <dbReference type="ARBA" id="ARBA00022792"/>
    </source>
</evidence>
<evidence type="ECO:0000256" key="10">
    <source>
        <dbReference type="ARBA" id="ARBA00022990"/>
    </source>
</evidence>
<evidence type="ECO:0000256" key="2">
    <source>
        <dbReference type="ARBA" id="ARBA00005895"/>
    </source>
</evidence>
<evidence type="ECO:0000256" key="3">
    <source>
        <dbReference type="ARBA" id="ARBA00022448"/>
    </source>
</evidence>
<reference evidence="19 20" key="1">
    <citation type="journal article" date="2020" name="Mol. Biol. Evol.">
        <title>Interspecific Gene Flow and the Evolution of Specialization in Black and White Rhinoceros.</title>
        <authorList>
            <person name="Moodley Y."/>
            <person name="Westbury M.V."/>
            <person name="Russo I.M."/>
            <person name="Gopalakrishnan S."/>
            <person name="Rakotoarivelo A."/>
            <person name="Olsen R.A."/>
            <person name="Prost S."/>
            <person name="Tunstall T."/>
            <person name="Ryder O.A."/>
            <person name="Dalen L."/>
            <person name="Bruford M.W."/>
        </authorList>
    </citation>
    <scope>NUCLEOTIDE SEQUENCE [LARGE SCALE GENOMIC DNA]</scope>
    <source>
        <strain evidence="19">SBR-YM</strain>
        <tissue evidence="19">Skin</tissue>
    </source>
</reference>
<dbReference type="PANTHER" id="PTHR13080:SF16">
    <property type="entry name" value="ATP SYNTHASE SUBUNIT F, MITOCHONDRIAL"/>
    <property type="match status" value="1"/>
</dbReference>